<protein>
    <recommendedName>
        <fullName evidence="4">Sel1 repeat family protein</fullName>
    </recommendedName>
</protein>
<dbReference type="Pfam" id="PF08238">
    <property type="entry name" value="Sel1"/>
    <property type="match status" value="4"/>
</dbReference>
<name>A0A1E5XPR5_9HYPH</name>
<reference evidence="2 3" key="1">
    <citation type="journal article" date="2015" name="Genome Announc.">
        <title>Genome Assemblies of Three Soil-Associated Devosia species: D. insulae, D. limi, and D. soli.</title>
        <authorList>
            <person name="Hassan Y.I."/>
            <person name="Lepp D."/>
            <person name="Zhou T."/>
        </authorList>
    </citation>
    <scope>NUCLEOTIDE SEQUENCE [LARGE SCALE GENOMIC DNA]</scope>
    <source>
        <strain evidence="2 3">DS-56</strain>
    </source>
</reference>
<dbReference type="SMART" id="SM00671">
    <property type="entry name" value="SEL1"/>
    <property type="match status" value="4"/>
</dbReference>
<evidence type="ECO:0000256" key="1">
    <source>
        <dbReference type="SAM" id="SignalP"/>
    </source>
</evidence>
<dbReference type="EMBL" id="LAJE02000196">
    <property type="protein sequence ID" value="OEO30602.1"/>
    <property type="molecule type" value="Genomic_DNA"/>
</dbReference>
<organism evidence="2 3">
    <name type="scientific">Devosia insulae DS-56</name>
    <dbReference type="NCBI Taxonomy" id="1116389"/>
    <lineage>
        <taxon>Bacteria</taxon>
        <taxon>Pseudomonadati</taxon>
        <taxon>Pseudomonadota</taxon>
        <taxon>Alphaproteobacteria</taxon>
        <taxon>Hyphomicrobiales</taxon>
        <taxon>Devosiaceae</taxon>
        <taxon>Devosia</taxon>
    </lineage>
</organism>
<feature type="signal peptide" evidence="1">
    <location>
        <begin position="1"/>
        <end position="25"/>
    </location>
</feature>
<dbReference type="OrthoDB" id="9797030at2"/>
<sequence>MGLVLRLKILAAVALLCATVLPAFAGEWEDALAAHDAGRYEVALALLEPLADAGNVDAQNKLSHMYWYGEGTPSDYARALGWSRRAAEAGSAHAMYDLGVHYRTGLGGVIKSDAEAFKWFLKSAEAGDSQAAGNVALSYLLGKGVERDLAQYAYWRRIALERGERSMQLLEALDQLAAGQPEKADQLLQSSAAKNLAEAQFQLAELFLQGHSGWPADEVQAHMWLTIAAASGCLEAPALAKRLAQGMNTESLSQSATLAEMWQAANPVEPGQVHPIKHQACKAAPMVNG</sequence>
<dbReference type="SUPFAM" id="SSF81901">
    <property type="entry name" value="HCP-like"/>
    <property type="match status" value="2"/>
</dbReference>
<gene>
    <name evidence="2" type="ORF">VW23_020385</name>
</gene>
<dbReference type="Proteomes" id="UP000095463">
    <property type="component" value="Unassembled WGS sequence"/>
</dbReference>
<dbReference type="InterPro" id="IPR011990">
    <property type="entry name" value="TPR-like_helical_dom_sf"/>
</dbReference>
<dbReference type="PANTHER" id="PTHR11102">
    <property type="entry name" value="SEL-1-LIKE PROTEIN"/>
    <property type="match status" value="1"/>
</dbReference>
<proteinExistence type="predicted"/>
<dbReference type="InterPro" id="IPR006597">
    <property type="entry name" value="Sel1-like"/>
</dbReference>
<evidence type="ECO:0008006" key="4">
    <source>
        <dbReference type="Google" id="ProtNLM"/>
    </source>
</evidence>
<keyword evidence="1" id="KW-0732">Signal</keyword>
<comment type="caution">
    <text evidence="2">The sequence shown here is derived from an EMBL/GenBank/DDBJ whole genome shotgun (WGS) entry which is preliminary data.</text>
</comment>
<evidence type="ECO:0000313" key="3">
    <source>
        <dbReference type="Proteomes" id="UP000095463"/>
    </source>
</evidence>
<dbReference type="AlphaFoldDB" id="A0A1E5XPR5"/>
<dbReference type="Gene3D" id="1.25.40.10">
    <property type="entry name" value="Tetratricopeptide repeat domain"/>
    <property type="match status" value="2"/>
</dbReference>
<feature type="chain" id="PRO_5009190379" description="Sel1 repeat family protein" evidence="1">
    <location>
        <begin position="26"/>
        <end position="289"/>
    </location>
</feature>
<evidence type="ECO:0000313" key="2">
    <source>
        <dbReference type="EMBL" id="OEO30602.1"/>
    </source>
</evidence>
<dbReference type="PANTHER" id="PTHR11102:SF160">
    <property type="entry name" value="ERAD-ASSOCIATED E3 UBIQUITIN-PROTEIN LIGASE COMPONENT HRD3"/>
    <property type="match status" value="1"/>
</dbReference>
<dbReference type="InterPro" id="IPR050767">
    <property type="entry name" value="Sel1_AlgK"/>
</dbReference>
<keyword evidence="3" id="KW-1185">Reference proteome</keyword>
<accession>A0A1E5XPR5</accession>